<feature type="active site" evidence="20">
    <location>
        <position position="162"/>
    </location>
</feature>
<evidence type="ECO:0000256" key="19">
    <source>
        <dbReference type="ARBA" id="ARBA00048914"/>
    </source>
</evidence>
<evidence type="ECO:0000256" key="7">
    <source>
        <dbReference type="ARBA" id="ARBA00015188"/>
    </source>
</evidence>
<keyword evidence="9 20" id="KW-0132">Cell division</keyword>
<dbReference type="HAMAP" id="MF_00037">
    <property type="entry name" value="MurB"/>
    <property type="match status" value="1"/>
</dbReference>
<dbReference type="GO" id="GO:0008762">
    <property type="term" value="F:UDP-N-acetylmuramate dehydrogenase activity"/>
    <property type="evidence" value="ECO:0007669"/>
    <property type="project" value="UniProtKB-UniRule"/>
</dbReference>
<comment type="pathway">
    <text evidence="4 20">Cell wall biogenesis; peptidoglycan biosynthesis.</text>
</comment>
<proteinExistence type="inferred from homology"/>
<evidence type="ECO:0000256" key="11">
    <source>
        <dbReference type="ARBA" id="ARBA00022827"/>
    </source>
</evidence>
<dbReference type="NCBIfam" id="TIGR00179">
    <property type="entry name" value="murB"/>
    <property type="match status" value="1"/>
</dbReference>
<keyword evidence="13 20" id="KW-0133">Cell shape</keyword>
<evidence type="ECO:0000313" key="22">
    <source>
        <dbReference type="EMBL" id="GAA4929960.1"/>
    </source>
</evidence>
<keyword evidence="15 20" id="KW-0560">Oxidoreductase</keyword>
<organism evidence="22 23">
    <name type="scientific">Halioxenophilus aromaticivorans</name>
    <dbReference type="NCBI Taxonomy" id="1306992"/>
    <lineage>
        <taxon>Bacteria</taxon>
        <taxon>Pseudomonadati</taxon>
        <taxon>Pseudomonadota</taxon>
        <taxon>Gammaproteobacteria</taxon>
        <taxon>Alteromonadales</taxon>
        <taxon>Alteromonadaceae</taxon>
        <taxon>Halioxenophilus</taxon>
    </lineage>
</organism>
<evidence type="ECO:0000256" key="9">
    <source>
        <dbReference type="ARBA" id="ARBA00022618"/>
    </source>
</evidence>
<keyword evidence="8 20" id="KW-0963">Cytoplasm</keyword>
<keyword evidence="16 20" id="KW-0131">Cell cycle</keyword>
<accession>A0AAV3TX65</accession>
<evidence type="ECO:0000256" key="3">
    <source>
        <dbReference type="ARBA" id="ARBA00004496"/>
    </source>
</evidence>
<dbReference type="EMBL" id="BAABLX010000001">
    <property type="protein sequence ID" value="GAA4929960.1"/>
    <property type="molecule type" value="Genomic_DNA"/>
</dbReference>
<dbReference type="InterPro" id="IPR011601">
    <property type="entry name" value="MurB_C"/>
</dbReference>
<comment type="catalytic activity">
    <reaction evidence="19 20">
        <text>UDP-N-acetyl-alpha-D-muramate + NADP(+) = UDP-N-acetyl-3-O-(1-carboxyvinyl)-alpha-D-glucosamine + NADPH + H(+)</text>
        <dbReference type="Rhea" id="RHEA:12248"/>
        <dbReference type="ChEBI" id="CHEBI:15378"/>
        <dbReference type="ChEBI" id="CHEBI:57783"/>
        <dbReference type="ChEBI" id="CHEBI:58349"/>
        <dbReference type="ChEBI" id="CHEBI:68483"/>
        <dbReference type="ChEBI" id="CHEBI:70757"/>
        <dbReference type="EC" id="1.3.1.98"/>
    </reaction>
</comment>
<evidence type="ECO:0000256" key="20">
    <source>
        <dbReference type="HAMAP-Rule" id="MF_00037"/>
    </source>
</evidence>
<evidence type="ECO:0000256" key="10">
    <source>
        <dbReference type="ARBA" id="ARBA00022630"/>
    </source>
</evidence>
<feature type="domain" description="FAD-binding PCMH-type" evidence="21">
    <location>
        <begin position="17"/>
        <end position="186"/>
    </location>
</feature>
<dbReference type="RefSeq" id="WP_345415705.1">
    <property type="nucleotide sequence ID" value="NZ_AP031496.1"/>
</dbReference>
<evidence type="ECO:0000313" key="23">
    <source>
        <dbReference type="Proteomes" id="UP001409585"/>
    </source>
</evidence>
<dbReference type="GO" id="GO:0005829">
    <property type="term" value="C:cytosol"/>
    <property type="evidence" value="ECO:0007669"/>
    <property type="project" value="TreeGrafter"/>
</dbReference>
<dbReference type="Gene3D" id="3.30.43.10">
    <property type="entry name" value="Uridine Diphospho-n-acetylenolpyruvylglucosamine Reductase, domain 2"/>
    <property type="match status" value="1"/>
</dbReference>
<evidence type="ECO:0000256" key="6">
    <source>
        <dbReference type="ARBA" id="ARBA00012518"/>
    </source>
</evidence>
<evidence type="ECO:0000256" key="14">
    <source>
        <dbReference type="ARBA" id="ARBA00022984"/>
    </source>
</evidence>
<dbReference type="Pfam" id="PF02873">
    <property type="entry name" value="MurB_C"/>
    <property type="match status" value="1"/>
</dbReference>
<evidence type="ECO:0000256" key="4">
    <source>
        <dbReference type="ARBA" id="ARBA00004752"/>
    </source>
</evidence>
<keyword evidence="17 20" id="KW-0961">Cell wall biogenesis/degradation</keyword>
<keyword evidence="10 20" id="KW-0285">Flavoprotein</keyword>
<dbReference type="InterPro" id="IPR036635">
    <property type="entry name" value="MurB_C_sf"/>
</dbReference>
<evidence type="ECO:0000256" key="12">
    <source>
        <dbReference type="ARBA" id="ARBA00022857"/>
    </source>
</evidence>
<dbReference type="NCBIfam" id="NF010478">
    <property type="entry name" value="PRK13903.1"/>
    <property type="match status" value="1"/>
</dbReference>
<protein>
    <recommendedName>
        <fullName evidence="7 20">UDP-N-acetylenolpyruvoylglucosamine reductase</fullName>
        <ecNumber evidence="6 20">1.3.1.98</ecNumber>
    </recommendedName>
    <alternativeName>
        <fullName evidence="18 20">UDP-N-acetylmuramate dehydrogenase</fullName>
    </alternativeName>
</protein>
<evidence type="ECO:0000256" key="5">
    <source>
        <dbReference type="ARBA" id="ARBA00010485"/>
    </source>
</evidence>
<dbReference type="Proteomes" id="UP001409585">
    <property type="component" value="Unassembled WGS sequence"/>
</dbReference>
<sequence>MKYSPQQNLQELNTLALPSRAAQLCTIENSDQAREVVGDCGPDIALVLGGGSNVILNGDIPGLVVVNRILGIEKLSEDDDELIINVGAGEVWDDFVRYCVQHGYWGLENLAAIPGRVGACPIQNIGAYGVEVNSAIREIQLIDRHSGEAKVVEGAQCDFGYRDSRFKGQWRDKYIITAVSFRLSKRALPRLNYGELSNYFAATDAQKLSPQNIYDAVSDIRARKLPNVASHPNVGSFFKNPVVAQEQCHALLKSFPHMPSYPMPDGTVKLAAGWLIDQAGWKGKSIGPVSVHEKQALVLVNSGGATGKDILNAASVIQSDVAAKFDVSLEIEPSVVSCL</sequence>
<evidence type="ECO:0000256" key="8">
    <source>
        <dbReference type="ARBA" id="ARBA00022490"/>
    </source>
</evidence>
<dbReference type="InterPro" id="IPR016169">
    <property type="entry name" value="FAD-bd_PCMH_sub2"/>
</dbReference>
<comment type="caution">
    <text evidence="22">The sequence shown here is derived from an EMBL/GenBank/DDBJ whole genome shotgun (WGS) entry which is preliminary data.</text>
</comment>
<dbReference type="InterPro" id="IPR016167">
    <property type="entry name" value="FAD-bd_PCMH_sub1"/>
</dbReference>
<keyword evidence="11 20" id="KW-0274">FAD</keyword>
<keyword evidence="23" id="KW-1185">Reference proteome</keyword>
<evidence type="ECO:0000256" key="17">
    <source>
        <dbReference type="ARBA" id="ARBA00023316"/>
    </source>
</evidence>
<dbReference type="SUPFAM" id="SSF56176">
    <property type="entry name" value="FAD-binding/transporter-associated domain-like"/>
    <property type="match status" value="1"/>
</dbReference>
<feature type="active site" evidence="20">
    <location>
        <position position="332"/>
    </location>
</feature>
<evidence type="ECO:0000256" key="15">
    <source>
        <dbReference type="ARBA" id="ARBA00023002"/>
    </source>
</evidence>
<comment type="similarity">
    <text evidence="5 20">Belongs to the MurB family.</text>
</comment>
<evidence type="ECO:0000256" key="18">
    <source>
        <dbReference type="ARBA" id="ARBA00031026"/>
    </source>
</evidence>
<dbReference type="PANTHER" id="PTHR21071:SF4">
    <property type="entry name" value="UDP-N-ACETYLENOLPYRUVOYLGLUCOSAMINE REDUCTASE"/>
    <property type="match status" value="1"/>
</dbReference>
<dbReference type="GO" id="GO:0071949">
    <property type="term" value="F:FAD binding"/>
    <property type="evidence" value="ECO:0007669"/>
    <property type="project" value="InterPro"/>
</dbReference>
<evidence type="ECO:0000256" key="13">
    <source>
        <dbReference type="ARBA" id="ARBA00022960"/>
    </source>
</evidence>
<gene>
    <name evidence="20 22" type="primary">murB</name>
    <name evidence="22" type="ORF">GCM10025791_02120</name>
</gene>
<dbReference type="InterPro" id="IPR016166">
    <property type="entry name" value="FAD-bd_PCMH"/>
</dbReference>
<dbReference type="AlphaFoldDB" id="A0AAV3TX65"/>
<evidence type="ECO:0000256" key="1">
    <source>
        <dbReference type="ARBA" id="ARBA00001974"/>
    </source>
</evidence>
<dbReference type="SUPFAM" id="SSF56194">
    <property type="entry name" value="Uridine diphospho-N-Acetylenolpyruvylglucosamine reductase, MurB, C-terminal domain"/>
    <property type="match status" value="1"/>
</dbReference>
<dbReference type="InterPro" id="IPR003170">
    <property type="entry name" value="MurB"/>
</dbReference>
<evidence type="ECO:0000256" key="16">
    <source>
        <dbReference type="ARBA" id="ARBA00023306"/>
    </source>
</evidence>
<evidence type="ECO:0000259" key="21">
    <source>
        <dbReference type="PROSITE" id="PS51387"/>
    </source>
</evidence>
<keyword evidence="12 20" id="KW-0521">NADP</keyword>
<dbReference type="InterPro" id="IPR036318">
    <property type="entry name" value="FAD-bd_PCMH-like_sf"/>
</dbReference>
<dbReference type="EC" id="1.3.1.98" evidence="6 20"/>
<dbReference type="PROSITE" id="PS51387">
    <property type="entry name" value="FAD_PCMH"/>
    <property type="match status" value="1"/>
</dbReference>
<dbReference type="InterPro" id="IPR006094">
    <property type="entry name" value="Oxid_FAD_bind_N"/>
</dbReference>
<keyword evidence="14 20" id="KW-0573">Peptidoglycan synthesis</keyword>
<dbReference type="GO" id="GO:0051301">
    <property type="term" value="P:cell division"/>
    <property type="evidence" value="ECO:0007669"/>
    <property type="project" value="UniProtKB-KW"/>
</dbReference>
<feature type="active site" description="Proton donor" evidence="20">
    <location>
        <position position="236"/>
    </location>
</feature>
<comment type="subcellular location">
    <subcellularLocation>
        <location evidence="3 20">Cytoplasm</location>
    </subcellularLocation>
</comment>
<reference evidence="23" key="1">
    <citation type="journal article" date="2019" name="Int. J. Syst. Evol. Microbiol.">
        <title>The Global Catalogue of Microorganisms (GCM) 10K type strain sequencing project: providing services to taxonomists for standard genome sequencing and annotation.</title>
        <authorList>
            <consortium name="The Broad Institute Genomics Platform"/>
            <consortium name="The Broad Institute Genome Sequencing Center for Infectious Disease"/>
            <person name="Wu L."/>
            <person name="Ma J."/>
        </authorList>
    </citation>
    <scope>NUCLEOTIDE SEQUENCE [LARGE SCALE GENOMIC DNA]</scope>
    <source>
        <strain evidence="23">JCM 19134</strain>
    </source>
</reference>
<dbReference type="Gene3D" id="3.90.78.10">
    <property type="entry name" value="UDP-N-acetylenolpyruvoylglucosamine reductase, C-terminal domain"/>
    <property type="match status" value="1"/>
</dbReference>
<dbReference type="GO" id="GO:0008360">
    <property type="term" value="P:regulation of cell shape"/>
    <property type="evidence" value="ECO:0007669"/>
    <property type="project" value="UniProtKB-KW"/>
</dbReference>
<comment type="function">
    <text evidence="2 20">Cell wall formation.</text>
</comment>
<dbReference type="Pfam" id="PF01565">
    <property type="entry name" value="FAD_binding_4"/>
    <property type="match status" value="1"/>
</dbReference>
<comment type="cofactor">
    <cofactor evidence="1 20">
        <name>FAD</name>
        <dbReference type="ChEBI" id="CHEBI:57692"/>
    </cofactor>
</comment>
<dbReference type="NCBIfam" id="NF000755">
    <property type="entry name" value="PRK00046.1"/>
    <property type="match status" value="1"/>
</dbReference>
<evidence type="ECO:0000256" key="2">
    <source>
        <dbReference type="ARBA" id="ARBA00003921"/>
    </source>
</evidence>
<dbReference type="PANTHER" id="PTHR21071">
    <property type="entry name" value="UDP-N-ACETYLENOLPYRUVOYLGLUCOSAMINE REDUCTASE"/>
    <property type="match status" value="1"/>
</dbReference>
<dbReference type="GO" id="GO:0071555">
    <property type="term" value="P:cell wall organization"/>
    <property type="evidence" value="ECO:0007669"/>
    <property type="project" value="UniProtKB-KW"/>
</dbReference>
<dbReference type="GO" id="GO:0009252">
    <property type="term" value="P:peptidoglycan biosynthetic process"/>
    <property type="evidence" value="ECO:0007669"/>
    <property type="project" value="UniProtKB-UniRule"/>
</dbReference>
<dbReference type="Gene3D" id="3.30.465.10">
    <property type="match status" value="1"/>
</dbReference>
<name>A0AAV3TX65_9ALTE</name>